<dbReference type="EMBL" id="ABIA03000004">
    <property type="protein sequence ID" value="KGB27064.1"/>
    <property type="molecule type" value="Genomic_DNA"/>
</dbReference>
<proteinExistence type="predicted"/>
<gene>
    <name evidence="2" type="ORF">HPDFL43_00035940</name>
</gene>
<evidence type="ECO:0000313" key="3">
    <source>
        <dbReference type="Proteomes" id="UP000004291"/>
    </source>
</evidence>
<feature type="region of interest" description="Disordered" evidence="1">
    <location>
        <begin position="1"/>
        <end position="48"/>
    </location>
</feature>
<evidence type="ECO:0000313" key="2">
    <source>
        <dbReference type="EMBL" id="KGB27064.1"/>
    </source>
</evidence>
<dbReference type="AlphaFoldDB" id="A0A094Z278"/>
<comment type="caution">
    <text evidence="2">The sequence shown here is derived from an EMBL/GenBank/DDBJ whole genome shotgun (WGS) entry which is preliminary data.</text>
</comment>
<protein>
    <submittedName>
        <fullName evidence="2">Uncharacterized protein</fullName>
    </submittedName>
</protein>
<feature type="region of interest" description="Disordered" evidence="1">
    <location>
        <begin position="124"/>
        <end position="149"/>
    </location>
</feature>
<dbReference type="Proteomes" id="UP000004291">
    <property type="component" value="Chromosome"/>
</dbReference>
<reference evidence="2 3" key="1">
    <citation type="submission" date="2007-10" db="EMBL/GenBank/DDBJ databases">
        <authorList>
            <person name="Wagner-Dobler I."/>
            <person name="Ferriera S."/>
            <person name="Johnson J."/>
            <person name="Kravitz S."/>
            <person name="Beeson K."/>
            <person name="Sutton G."/>
            <person name="Rogers Y.-H."/>
            <person name="Friedman R."/>
            <person name="Frazier M."/>
            <person name="Venter J.C."/>
        </authorList>
    </citation>
    <scope>NUCLEOTIDE SEQUENCE [LARGE SCALE GENOMIC DNA]</scope>
    <source>
        <strain evidence="2 3">DFL-43</strain>
    </source>
</reference>
<keyword evidence="3" id="KW-1185">Reference proteome</keyword>
<accession>A0A094Z278</accession>
<dbReference type="HOGENOM" id="CLU_1072716_0_0_5"/>
<sequence>MPAPSGREAGPPSSETRLKPWAVSSRSPLWGANPALSHPAPEGKLHPVRQGRVRPASGVTPHRVGARPALTTMRIRRRRLHPFNKGRNRFRPFARHALAPSTAMGQAPALAGDRLRKLPARRYGPRKPALTASRQPKLRSLRPSVGTEGGTSIAWGERVGKKWQDFFGGGIGTNVGNVTCQAAHRNKARKRTFGVDGLNVISGPERTFVPNKMAVMKGPVSDLALVAAATGDTNVNGRSLSANRSKRCRCSHRAVEVSL</sequence>
<reference evidence="2 3" key="2">
    <citation type="submission" date="2012-06" db="EMBL/GenBank/DDBJ databases">
        <authorList>
            <person name="Fiebig A."/>
        </authorList>
    </citation>
    <scope>NUCLEOTIDE SEQUENCE [LARGE SCALE GENOMIC DNA]</scope>
    <source>
        <strain evidence="2 3">DFL-43</strain>
    </source>
</reference>
<name>A0A094Z278_HOEPD</name>
<organism evidence="2 3">
    <name type="scientific">Hoeflea phototrophica (strain DSM 17068 / NCIMB 14078 / DFL-43)</name>
    <dbReference type="NCBI Taxonomy" id="411684"/>
    <lineage>
        <taxon>Bacteria</taxon>
        <taxon>Pseudomonadati</taxon>
        <taxon>Pseudomonadota</taxon>
        <taxon>Alphaproteobacteria</taxon>
        <taxon>Hyphomicrobiales</taxon>
        <taxon>Rhizobiaceae</taxon>
        <taxon>Hoeflea</taxon>
    </lineage>
</organism>
<evidence type="ECO:0000256" key="1">
    <source>
        <dbReference type="SAM" id="MobiDB-lite"/>
    </source>
</evidence>